<keyword evidence="1" id="KW-1133">Transmembrane helix</keyword>
<keyword evidence="4" id="KW-1185">Reference proteome</keyword>
<sequence length="424" mass="45506">MFLTASPERVTPFADRLLVIIFEVDMYSFHSKRQGFTLVELLVVIAIIGVLVGLLLPAVQAAREAARRMSCSNNFKQLGLSLHNYHSAYDKLPMGSGGTGIDSNTNSPDANNLRLSGLIAMLPYMEQQALWQAISNPFQSEAGYMFPAMGPTPGSNDPVFAGAAYEPFRQQSPTIRCPSDSARHGGMAQTNYAFNYGDGGRFVGCAYADTHTRFNSSWTGNTGDKASKRGAFTREYQFGFRDIRDGLSNTIAMAEIGVGDSTPEGREIIAYQFQLDNALYARQPILGCKNEQGGQVTDPENPRRYAAGTLYPRGRRWAEGHIGYTGITTVLPPNSPTCRMPSSTALGGMSGVYSAGSYHAGGAHVLLCDGAVRFVTESVDSGEDAAAWTVSIGGNHKAPGSKSPFGVWGAMGTRSADETASLDQ</sequence>
<protein>
    <submittedName>
        <fullName evidence="3">Type II secretion system protein G</fullName>
    </submittedName>
</protein>
<dbReference type="Pfam" id="PF07596">
    <property type="entry name" value="SBP_bac_10"/>
    <property type="match status" value="1"/>
</dbReference>
<name>A0A5C5XWW5_9BACT</name>
<dbReference type="EMBL" id="SJPK01000004">
    <property type="protein sequence ID" value="TWT67450.1"/>
    <property type="molecule type" value="Genomic_DNA"/>
</dbReference>
<dbReference type="Gene3D" id="3.30.700.10">
    <property type="entry name" value="Glycoprotein, Type 4 Pilin"/>
    <property type="match status" value="1"/>
</dbReference>
<dbReference type="Pfam" id="PF07963">
    <property type="entry name" value="N_methyl"/>
    <property type="match status" value="1"/>
</dbReference>
<dbReference type="AlphaFoldDB" id="A0A5C5XWW5"/>
<proteinExistence type="predicted"/>
<gene>
    <name evidence="3" type="primary">pulG_3</name>
    <name evidence="3" type="ORF">CA85_23010</name>
</gene>
<accession>A0A5C5XWW5</accession>
<dbReference type="InterPro" id="IPR045584">
    <property type="entry name" value="Pilin-like"/>
</dbReference>
<dbReference type="InterPro" id="IPR027558">
    <property type="entry name" value="Pre_pil_HX9DG_C"/>
</dbReference>
<evidence type="ECO:0000256" key="1">
    <source>
        <dbReference type="SAM" id="Phobius"/>
    </source>
</evidence>
<dbReference type="NCBIfam" id="TIGR04294">
    <property type="entry name" value="pre_pil_HX9DG"/>
    <property type="match status" value="1"/>
</dbReference>
<dbReference type="NCBIfam" id="TIGR02532">
    <property type="entry name" value="IV_pilin_GFxxxE"/>
    <property type="match status" value="1"/>
</dbReference>
<keyword evidence="1" id="KW-0472">Membrane</keyword>
<dbReference type="SUPFAM" id="SSF54523">
    <property type="entry name" value="Pili subunits"/>
    <property type="match status" value="1"/>
</dbReference>
<organism evidence="3 4">
    <name type="scientific">Allorhodopirellula solitaria</name>
    <dbReference type="NCBI Taxonomy" id="2527987"/>
    <lineage>
        <taxon>Bacteria</taxon>
        <taxon>Pseudomonadati</taxon>
        <taxon>Planctomycetota</taxon>
        <taxon>Planctomycetia</taxon>
        <taxon>Pirellulales</taxon>
        <taxon>Pirellulaceae</taxon>
        <taxon>Allorhodopirellula</taxon>
    </lineage>
</organism>
<evidence type="ECO:0000259" key="2">
    <source>
        <dbReference type="Pfam" id="PF07596"/>
    </source>
</evidence>
<comment type="caution">
    <text evidence="3">The sequence shown here is derived from an EMBL/GenBank/DDBJ whole genome shotgun (WGS) entry which is preliminary data.</text>
</comment>
<dbReference type="InterPro" id="IPR012902">
    <property type="entry name" value="N_methyl_site"/>
</dbReference>
<evidence type="ECO:0000313" key="3">
    <source>
        <dbReference type="EMBL" id="TWT67450.1"/>
    </source>
</evidence>
<dbReference type="PANTHER" id="PTHR30093:SF2">
    <property type="entry name" value="TYPE II SECRETION SYSTEM PROTEIN H"/>
    <property type="match status" value="1"/>
</dbReference>
<feature type="transmembrane region" description="Helical" evidence="1">
    <location>
        <begin position="36"/>
        <end position="59"/>
    </location>
</feature>
<reference evidence="3 4" key="1">
    <citation type="submission" date="2019-02" db="EMBL/GenBank/DDBJ databases">
        <title>Deep-cultivation of Planctomycetes and their phenomic and genomic characterization uncovers novel biology.</title>
        <authorList>
            <person name="Wiegand S."/>
            <person name="Jogler M."/>
            <person name="Boedeker C."/>
            <person name="Pinto D."/>
            <person name="Vollmers J."/>
            <person name="Rivas-Marin E."/>
            <person name="Kohn T."/>
            <person name="Peeters S.H."/>
            <person name="Heuer A."/>
            <person name="Rast P."/>
            <person name="Oberbeckmann S."/>
            <person name="Bunk B."/>
            <person name="Jeske O."/>
            <person name="Meyerdierks A."/>
            <person name="Storesund J.E."/>
            <person name="Kallscheuer N."/>
            <person name="Luecker S."/>
            <person name="Lage O.M."/>
            <person name="Pohl T."/>
            <person name="Merkel B.J."/>
            <person name="Hornburger P."/>
            <person name="Mueller R.-W."/>
            <person name="Bruemmer F."/>
            <person name="Labrenz M."/>
            <person name="Spormann A.M."/>
            <person name="Op Den Camp H."/>
            <person name="Overmann J."/>
            <person name="Amann R."/>
            <person name="Jetten M.S.M."/>
            <person name="Mascher T."/>
            <person name="Medema M.H."/>
            <person name="Devos D.P."/>
            <person name="Kaster A.-K."/>
            <person name="Ovreas L."/>
            <person name="Rohde M."/>
            <person name="Galperin M.Y."/>
            <person name="Jogler C."/>
        </authorList>
    </citation>
    <scope>NUCLEOTIDE SEQUENCE [LARGE SCALE GENOMIC DNA]</scope>
    <source>
        <strain evidence="3 4">CA85</strain>
    </source>
</reference>
<dbReference type="Proteomes" id="UP000318053">
    <property type="component" value="Unassembled WGS sequence"/>
</dbReference>
<evidence type="ECO:0000313" key="4">
    <source>
        <dbReference type="Proteomes" id="UP000318053"/>
    </source>
</evidence>
<dbReference type="PROSITE" id="PS00409">
    <property type="entry name" value="PROKAR_NTER_METHYL"/>
    <property type="match status" value="1"/>
</dbReference>
<dbReference type="PANTHER" id="PTHR30093">
    <property type="entry name" value="GENERAL SECRETION PATHWAY PROTEIN G"/>
    <property type="match status" value="1"/>
</dbReference>
<keyword evidence="1" id="KW-0812">Transmembrane</keyword>
<feature type="domain" description="DUF1559" evidence="2">
    <location>
        <begin position="60"/>
        <end position="381"/>
    </location>
</feature>
<dbReference type="InterPro" id="IPR011453">
    <property type="entry name" value="DUF1559"/>
</dbReference>